<keyword evidence="4" id="KW-0548">Nucleotidyltransferase</keyword>
<dbReference type="AlphaFoldDB" id="A0A3T0N7U4"/>
<keyword evidence="5" id="KW-0479">Metal-binding</keyword>
<dbReference type="SUPFAM" id="SSF81301">
    <property type="entry name" value="Nucleotidyltransferase"/>
    <property type="match status" value="1"/>
</dbReference>
<dbReference type="InterPro" id="IPR043519">
    <property type="entry name" value="NT_sf"/>
</dbReference>
<dbReference type="RefSeq" id="WP_127750625.1">
    <property type="nucleotide sequence ID" value="NZ_CP033219.1"/>
</dbReference>
<dbReference type="GO" id="GO:0000166">
    <property type="term" value="F:nucleotide binding"/>
    <property type="evidence" value="ECO:0007669"/>
    <property type="project" value="UniProtKB-KW"/>
</dbReference>
<dbReference type="OrthoDB" id="9805698at2"/>
<evidence type="ECO:0000256" key="5">
    <source>
        <dbReference type="ARBA" id="ARBA00022723"/>
    </source>
</evidence>
<dbReference type="InterPro" id="IPR032828">
    <property type="entry name" value="PolyA_RNA-bd"/>
</dbReference>
<evidence type="ECO:0000256" key="3">
    <source>
        <dbReference type="ARBA" id="ARBA00022694"/>
    </source>
</evidence>
<evidence type="ECO:0000313" key="11">
    <source>
        <dbReference type="EMBL" id="AZV80041.1"/>
    </source>
</evidence>
<evidence type="ECO:0000256" key="6">
    <source>
        <dbReference type="ARBA" id="ARBA00022741"/>
    </source>
</evidence>
<keyword evidence="6" id="KW-0547">Nucleotide-binding</keyword>
<keyword evidence="12" id="KW-1185">Reference proteome</keyword>
<dbReference type="KEGG" id="sedi:EBB79_20545"/>
<dbReference type="GO" id="GO:0008033">
    <property type="term" value="P:tRNA processing"/>
    <property type="evidence" value="ECO:0007669"/>
    <property type="project" value="UniProtKB-KW"/>
</dbReference>
<dbReference type="Proteomes" id="UP000283063">
    <property type="component" value="Chromosome"/>
</dbReference>
<feature type="domain" description="Poly A polymerase head" evidence="9">
    <location>
        <begin position="28"/>
        <end position="150"/>
    </location>
</feature>
<dbReference type="PANTHER" id="PTHR46173:SF1">
    <property type="entry name" value="CCA TRNA NUCLEOTIDYLTRANSFERASE 1, MITOCHONDRIAL"/>
    <property type="match status" value="1"/>
</dbReference>
<evidence type="ECO:0000256" key="2">
    <source>
        <dbReference type="ARBA" id="ARBA00022679"/>
    </source>
</evidence>
<dbReference type="Pfam" id="PF12627">
    <property type="entry name" value="PolyA_pol_RNAbd"/>
    <property type="match status" value="1"/>
</dbReference>
<dbReference type="SUPFAM" id="SSF81891">
    <property type="entry name" value="Poly A polymerase C-terminal region-like"/>
    <property type="match status" value="1"/>
</dbReference>
<dbReference type="PANTHER" id="PTHR46173">
    <property type="entry name" value="CCA TRNA NUCLEOTIDYLTRANSFERASE 1, MITOCHONDRIAL"/>
    <property type="match status" value="1"/>
</dbReference>
<organism evidence="11 12">
    <name type="scientific">Parasedimentitalea marina</name>
    <dbReference type="NCBI Taxonomy" id="2483033"/>
    <lineage>
        <taxon>Bacteria</taxon>
        <taxon>Pseudomonadati</taxon>
        <taxon>Pseudomonadota</taxon>
        <taxon>Alphaproteobacteria</taxon>
        <taxon>Rhodobacterales</taxon>
        <taxon>Paracoccaceae</taxon>
        <taxon>Parasedimentitalea</taxon>
    </lineage>
</organism>
<dbReference type="GO" id="GO:0016779">
    <property type="term" value="F:nucleotidyltransferase activity"/>
    <property type="evidence" value="ECO:0007669"/>
    <property type="project" value="UniProtKB-KW"/>
</dbReference>
<gene>
    <name evidence="11" type="ORF">EBB79_20545</name>
</gene>
<dbReference type="GO" id="GO:0000049">
    <property type="term" value="F:tRNA binding"/>
    <property type="evidence" value="ECO:0007669"/>
    <property type="project" value="TreeGrafter"/>
</dbReference>
<evidence type="ECO:0000256" key="7">
    <source>
        <dbReference type="ARBA" id="ARBA00022842"/>
    </source>
</evidence>
<dbReference type="EMBL" id="CP033219">
    <property type="protein sequence ID" value="AZV80041.1"/>
    <property type="molecule type" value="Genomic_DNA"/>
</dbReference>
<feature type="domain" description="tRNA nucleotidyltransferase/poly(A) polymerase RNA and SrmB- binding" evidence="10">
    <location>
        <begin position="183"/>
        <end position="239"/>
    </location>
</feature>
<dbReference type="InterPro" id="IPR050264">
    <property type="entry name" value="Bact_CCA-adding_enz_type3_sf"/>
</dbReference>
<comment type="similarity">
    <text evidence="8">Belongs to the tRNA nucleotidyltransferase/poly(A) polymerase family.</text>
</comment>
<evidence type="ECO:0000313" key="12">
    <source>
        <dbReference type="Proteomes" id="UP000283063"/>
    </source>
</evidence>
<protein>
    <submittedName>
        <fullName evidence="11">CCA tRNA nucleotidyltransferase</fullName>
    </submittedName>
</protein>
<dbReference type="GO" id="GO:0046872">
    <property type="term" value="F:metal ion binding"/>
    <property type="evidence" value="ECO:0007669"/>
    <property type="project" value="UniProtKB-KW"/>
</dbReference>
<proteinExistence type="inferred from homology"/>
<evidence type="ECO:0000259" key="9">
    <source>
        <dbReference type="Pfam" id="PF01743"/>
    </source>
</evidence>
<dbReference type="Gene3D" id="3.30.460.10">
    <property type="entry name" value="Beta Polymerase, domain 2"/>
    <property type="match status" value="1"/>
</dbReference>
<dbReference type="CDD" id="cd05398">
    <property type="entry name" value="NT_ClassII-CCAase"/>
    <property type="match status" value="1"/>
</dbReference>
<accession>A0A3T0N7U4</accession>
<evidence type="ECO:0000259" key="10">
    <source>
        <dbReference type="Pfam" id="PF12627"/>
    </source>
</evidence>
<keyword evidence="3" id="KW-0819">tRNA processing</keyword>
<comment type="cofactor">
    <cofactor evidence="1">
        <name>Mg(2+)</name>
        <dbReference type="ChEBI" id="CHEBI:18420"/>
    </cofactor>
</comment>
<evidence type="ECO:0000256" key="1">
    <source>
        <dbReference type="ARBA" id="ARBA00001946"/>
    </source>
</evidence>
<keyword evidence="2 8" id="KW-0808">Transferase</keyword>
<dbReference type="Pfam" id="PF01743">
    <property type="entry name" value="PolyA_pol"/>
    <property type="match status" value="1"/>
</dbReference>
<name>A0A3T0N7U4_9RHOB</name>
<evidence type="ECO:0000256" key="8">
    <source>
        <dbReference type="RuleBase" id="RU003953"/>
    </source>
</evidence>
<dbReference type="Gene3D" id="1.10.3090.10">
    <property type="entry name" value="cca-adding enzyme, domain 2"/>
    <property type="match status" value="1"/>
</dbReference>
<sequence length="384" mass="41398">MTRIDQPWLKDTATQAVCDAVTADRALLFFVGGCVRNALMGVAVSDLDLSTDAHPEKVMQLAKRAGLKAVPTGIEHGTVTVISSGIPFEITTFRKDVATDGRRATVAFATDIADDAARRDFTMNAIYARPDGSVVDPLGGMADLDARRVRFIGTAQDRIREDYLRSLRYFRFHAWYGDHEAGFDPEALAAIAANLDGLGQLSRERVGSELLKLLSAKDPSPAVAAMRQSGVLLEILPGSDDRALAPLIHFEAGLAPNSIRRLTALASSEMGEHLRLSKAQMVNWTTLRDQASGSTGAAELGYRLGEAQARDVLLLRAALLEQPLNVNLETDIASGAAATFPLSARDLMPEITGKALGEMLKRLETDWIASGFTLTREALLANRG</sequence>
<keyword evidence="7" id="KW-0460">Magnesium</keyword>
<keyword evidence="8" id="KW-0694">RNA-binding</keyword>
<dbReference type="InterPro" id="IPR002646">
    <property type="entry name" value="PolA_pol_head_dom"/>
</dbReference>
<reference evidence="11 12" key="1">
    <citation type="submission" date="2018-10" db="EMBL/GenBank/DDBJ databases">
        <title>Parasedimentitalea marina sp. nov., a psychrophilic bacterium isolated from deep seawater of the New Britain Trench.</title>
        <authorList>
            <person name="Cao J."/>
        </authorList>
    </citation>
    <scope>NUCLEOTIDE SEQUENCE [LARGE SCALE GENOMIC DNA]</scope>
    <source>
        <strain evidence="11 12">W43</strain>
    </source>
</reference>
<evidence type="ECO:0000256" key="4">
    <source>
        <dbReference type="ARBA" id="ARBA00022695"/>
    </source>
</evidence>